<feature type="domain" description="Protein kinase" evidence="14">
    <location>
        <begin position="840"/>
        <end position="1098"/>
    </location>
</feature>
<evidence type="ECO:0000256" key="6">
    <source>
        <dbReference type="ARBA" id="ARBA00023137"/>
    </source>
</evidence>
<feature type="domain" description="SH2" evidence="13">
    <location>
        <begin position="334"/>
        <end position="425"/>
    </location>
</feature>
<dbReference type="InterPro" id="IPR017441">
    <property type="entry name" value="Protein_kinase_ATP_BS"/>
</dbReference>
<evidence type="ECO:0000256" key="3">
    <source>
        <dbReference type="ARBA" id="ARBA00022741"/>
    </source>
</evidence>
<dbReference type="PROSITE" id="PS50297">
    <property type="entry name" value="ANK_REP_REGION"/>
    <property type="match status" value="2"/>
</dbReference>
<dbReference type="Gene3D" id="1.25.40.20">
    <property type="entry name" value="Ankyrin repeat-containing domain"/>
    <property type="match status" value="1"/>
</dbReference>
<dbReference type="PROSITE" id="PS00109">
    <property type="entry name" value="PROTEIN_KINASE_TYR"/>
    <property type="match status" value="1"/>
</dbReference>
<dbReference type="Pfam" id="PF12796">
    <property type="entry name" value="Ank_2"/>
    <property type="match status" value="1"/>
</dbReference>
<dbReference type="Pfam" id="PF00017">
    <property type="entry name" value="SH2"/>
    <property type="match status" value="2"/>
</dbReference>
<keyword evidence="8" id="KW-0040">ANK repeat</keyword>
<proteinExistence type="inferred from homology"/>
<feature type="domain" description="SH2" evidence="13">
    <location>
        <begin position="618"/>
        <end position="718"/>
    </location>
</feature>
<feature type="repeat" description="ANK" evidence="8">
    <location>
        <begin position="550"/>
        <end position="572"/>
    </location>
</feature>
<dbReference type="Pfam" id="PF07714">
    <property type="entry name" value="PK_Tyr_Ser-Thr"/>
    <property type="match status" value="1"/>
</dbReference>
<evidence type="ECO:0000256" key="10">
    <source>
        <dbReference type="PROSITE-ProRule" id="PRU10141"/>
    </source>
</evidence>
<keyword evidence="16" id="KW-1185">Reference proteome</keyword>
<evidence type="ECO:0000256" key="7">
    <source>
        <dbReference type="ARBA" id="ARBA00051245"/>
    </source>
</evidence>
<dbReference type="InterPro" id="IPR000980">
    <property type="entry name" value="SH2"/>
</dbReference>
<dbReference type="OrthoDB" id="67310at2759"/>
<feature type="repeat" description="ANK" evidence="8">
    <location>
        <begin position="482"/>
        <end position="514"/>
    </location>
</feature>
<organism evidence="15 16">
    <name type="scientific">Opisthorchis viverrini</name>
    <name type="common">Southeast Asian liver fluke</name>
    <dbReference type="NCBI Taxonomy" id="6198"/>
    <lineage>
        <taxon>Eukaryota</taxon>
        <taxon>Metazoa</taxon>
        <taxon>Spiralia</taxon>
        <taxon>Lophotrochozoa</taxon>
        <taxon>Platyhelminthes</taxon>
        <taxon>Trematoda</taxon>
        <taxon>Digenea</taxon>
        <taxon>Opisthorchiida</taxon>
        <taxon>Opisthorchiata</taxon>
        <taxon>Opisthorchiidae</taxon>
        <taxon>Opisthorchis</taxon>
    </lineage>
</organism>
<dbReference type="GO" id="GO:0005524">
    <property type="term" value="F:ATP binding"/>
    <property type="evidence" value="ECO:0007669"/>
    <property type="project" value="UniProtKB-UniRule"/>
</dbReference>
<protein>
    <recommendedName>
        <fullName evidence="11">Tyrosine-protein kinase</fullName>
        <ecNumber evidence="11">2.7.10.2</ecNumber>
    </recommendedName>
</protein>
<dbReference type="STRING" id="6198.A0A075A1R7"/>
<keyword evidence="6 11" id="KW-0829">Tyrosine-protein kinase</keyword>
<evidence type="ECO:0000256" key="5">
    <source>
        <dbReference type="ARBA" id="ARBA00022840"/>
    </source>
</evidence>
<dbReference type="InterPro" id="IPR008266">
    <property type="entry name" value="Tyr_kinase_AS"/>
</dbReference>
<name>A0A075A1R7_OPIVI</name>
<dbReference type="InterPro" id="IPR002110">
    <property type="entry name" value="Ankyrin_rpt"/>
</dbReference>
<reference evidence="15 16" key="1">
    <citation type="submission" date="2013-11" db="EMBL/GenBank/DDBJ databases">
        <title>Opisthorchis viverrini - life in the bile duct.</title>
        <authorList>
            <person name="Young N.D."/>
            <person name="Nagarajan N."/>
            <person name="Lin S.J."/>
            <person name="Korhonen P.K."/>
            <person name="Jex A.R."/>
            <person name="Hall R.S."/>
            <person name="Safavi-Hemami H."/>
            <person name="Kaewkong W."/>
            <person name="Bertrand D."/>
            <person name="Gao S."/>
            <person name="Seet Q."/>
            <person name="Wongkham S."/>
            <person name="Teh B.T."/>
            <person name="Wongkham C."/>
            <person name="Intapan P.M."/>
            <person name="Maleewong W."/>
            <person name="Yang X."/>
            <person name="Hu M."/>
            <person name="Wang Z."/>
            <person name="Hofmann A."/>
            <person name="Sternberg P.W."/>
            <person name="Tan P."/>
            <person name="Wang J."/>
            <person name="Gasser R.B."/>
        </authorList>
    </citation>
    <scope>NUCLEOTIDE SEQUENCE [LARGE SCALE GENOMIC DNA]</scope>
</reference>
<dbReference type="PROSITE" id="PS50001">
    <property type="entry name" value="SH2"/>
    <property type="match status" value="2"/>
</dbReference>
<dbReference type="InterPro" id="IPR011009">
    <property type="entry name" value="Kinase-like_dom_sf"/>
</dbReference>
<dbReference type="EC" id="2.7.10.2" evidence="11"/>
<keyword evidence="4 11" id="KW-0418">Kinase</keyword>
<feature type="binding site" evidence="10">
    <location>
        <position position="872"/>
    </location>
    <ligand>
        <name>ATP</name>
        <dbReference type="ChEBI" id="CHEBI:30616"/>
    </ligand>
</feature>
<evidence type="ECO:0000256" key="1">
    <source>
        <dbReference type="ARBA" id="ARBA00022553"/>
    </source>
</evidence>
<dbReference type="GeneID" id="20315964"/>
<dbReference type="PROSITE" id="PS00107">
    <property type="entry name" value="PROTEIN_KINASE_ATP"/>
    <property type="match status" value="1"/>
</dbReference>
<evidence type="ECO:0000259" key="13">
    <source>
        <dbReference type="PROSITE" id="PS50001"/>
    </source>
</evidence>
<keyword evidence="9" id="KW-0727">SH2 domain</keyword>
<dbReference type="SMART" id="SM00219">
    <property type="entry name" value="TyrKc"/>
    <property type="match status" value="1"/>
</dbReference>
<dbReference type="SUPFAM" id="SSF48403">
    <property type="entry name" value="Ankyrin repeat"/>
    <property type="match status" value="1"/>
</dbReference>
<accession>A0A075A1R7</accession>
<keyword evidence="1" id="KW-0597">Phosphoprotein</keyword>
<dbReference type="GO" id="GO:0007165">
    <property type="term" value="P:signal transduction"/>
    <property type="evidence" value="ECO:0007669"/>
    <property type="project" value="UniProtKB-ARBA"/>
</dbReference>
<dbReference type="AlphaFoldDB" id="A0A075A1R7"/>
<dbReference type="InterPro" id="IPR000719">
    <property type="entry name" value="Prot_kinase_dom"/>
</dbReference>
<dbReference type="InterPro" id="IPR036770">
    <property type="entry name" value="Ankyrin_rpt-contain_sf"/>
</dbReference>
<keyword evidence="3 10" id="KW-0547">Nucleotide-binding</keyword>
<keyword evidence="5 10" id="KW-0067">ATP-binding</keyword>
<dbReference type="SMART" id="SM00252">
    <property type="entry name" value="SH2"/>
    <property type="match status" value="2"/>
</dbReference>
<dbReference type="Pfam" id="PF00023">
    <property type="entry name" value="Ank"/>
    <property type="match status" value="1"/>
</dbReference>
<evidence type="ECO:0000256" key="4">
    <source>
        <dbReference type="ARBA" id="ARBA00022777"/>
    </source>
</evidence>
<evidence type="ECO:0000313" key="15">
    <source>
        <dbReference type="EMBL" id="KER32162.1"/>
    </source>
</evidence>
<dbReference type="FunFam" id="1.10.510.10:FF:000027">
    <property type="entry name" value="Receptor protein-tyrosine kinase"/>
    <property type="match status" value="1"/>
</dbReference>
<gene>
    <name evidence="15" type="ORF">T265_01776</name>
</gene>
<dbReference type="SUPFAM" id="SSF56112">
    <property type="entry name" value="Protein kinase-like (PK-like)"/>
    <property type="match status" value="1"/>
</dbReference>
<feature type="region of interest" description="Disordered" evidence="12">
    <location>
        <begin position="766"/>
        <end position="798"/>
    </location>
</feature>
<dbReference type="PRINTS" id="PR00109">
    <property type="entry name" value="TYRKINASE"/>
</dbReference>
<evidence type="ECO:0000256" key="12">
    <source>
        <dbReference type="SAM" id="MobiDB-lite"/>
    </source>
</evidence>
<sequence length="1163" mass="129505">MLYSRTNLQLPPPMRSYLPHLPKSLVNESMSATTTVQTSREAEVGFELRTFRSVNSRSNHLVHPAPSFRSVSLSVGSKRSLTDIEYTEEMTILGPDGIVMQAPKDCYLFSANIRICASTGFSPETIESLVYDILQLNVLHKDRLMFQFEPYSRYSRFDTHEENYAQGCCRRVFSKLPCIFGHSISICWSQEETNQVATHMWMLTCLYRTLLVPSCHPTRRKHEGWDTTRLPKPRQGKEIYRGWVRSADLPYLRDAPLAIAPPLKVAVILRMPQPRKQTDESFVRTHSDARIIHRPIPVTAAPIGISPFELVPPRNMPTRPKSEAIDSTTPPSHWFHGNISREDTERLLKHHSHNGTFLIRYSTSTHKYVLSVIYNQMLYHYPIEELPDGFYQVNGTNAKYLGIDLLVSEFRRANNCIVCSLTKPAPGTRPPPHITVYGTTNDLHHAVRKANLKGVRDLFTRVASSIGSISLSEYVNEKSADSGATPLIEAAKTGSNDIVRLLLEHGALVNLRDCGGFTALHRACQKSFAHVAETLLRLGRANPQIKCPFSGNTALHEAAMLGHADCVNCLLRFHAAPWGRNAEAEMPFELALRYGFADLAAALAGYKPTPPLTTQADWYHPNLSKADTDRVFTNSGATKDGAFLIRRSSQSERKFVLVLYYQRQTLKYQIEVVDFSFHMDTKEAYFIDKGPLHLSLEHLVEHYSRFADGIPVRLHYAVSPSGMVLNIEQLVPPGLEKRGRELKKCEPSTGGTEAWALRTITTGPHGGHMGAPLALPSVRSGNPKQNRSKNGKNLSTGSGMSNASVCAGGLLPATAGLHLTSSGSSCASTGELRLVPSDAVILLYRLGEGEFGEVYRGQLHLDNGTTQEVAVKVLVQPSQRLDFLKEATIMMQLSHPHIVTIYGVCENKRLMMILELAELGSLLDYLLDYPERCQLPELYNWAMQIASGMSYLESSGFVHRDLACRNVLLSNQSCAKISDFGLSRAVGVESDYYKATQRGKWPVKWYAPESIYYKTFSHASDVWSFGICLWEMFSLGEHPYADQDSFEVLRQIEEGVRLPRPRLATDEVFAVMHDCWAYNPDARPTFSQLLIIFQHLATNVYENVEPPEVGALNLNGARKTIAVNGVVPPSSSTAASGMNMADVRGAPGSTRLTSADVAHTNGT</sequence>
<evidence type="ECO:0000256" key="11">
    <source>
        <dbReference type="RuleBase" id="RU362096"/>
    </source>
</evidence>
<evidence type="ECO:0000256" key="9">
    <source>
        <dbReference type="PROSITE-ProRule" id="PRU00191"/>
    </source>
</evidence>
<dbReference type="InterPro" id="IPR050198">
    <property type="entry name" value="Non-receptor_tyrosine_kinases"/>
</dbReference>
<dbReference type="RefSeq" id="XP_009164130.1">
    <property type="nucleotide sequence ID" value="XM_009165866.1"/>
</dbReference>
<evidence type="ECO:0000313" key="16">
    <source>
        <dbReference type="Proteomes" id="UP000054324"/>
    </source>
</evidence>
<evidence type="ECO:0000259" key="14">
    <source>
        <dbReference type="PROSITE" id="PS50011"/>
    </source>
</evidence>
<evidence type="ECO:0000256" key="8">
    <source>
        <dbReference type="PROSITE-ProRule" id="PRU00023"/>
    </source>
</evidence>
<dbReference type="PROSITE" id="PS50011">
    <property type="entry name" value="PROTEIN_KINASE_DOM"/>
    <property type="match status" value="1"/>
</dbReference>
<dbReference type="PROSITE" id="PS50088">
    <property type="entry name" value="ANK_REPEAT"/>
    <property type="match status" value="2"/>
</dbReference>
<dbReference type="SMART" id="SM00248">
    <property type="entry name" value="ANK"/>
    <property type="match status" value="5"/>
</dbReference>
<feature type="region of interest" description="Disordered" evidence="12">
    <location>
        <begin position="311"/>
        <end position="333"/>
    </location>
</feature>
<dbReference type="EMBL" id="KL596637">
    <property type="protein sequence ID" value="KER32162.1"/>
    <property type="molecule type" value="Genomic_DNA"/>
</dbReference>
<comment type="similarity">
    <text evidence="11">Belongs to the protein kinase superfamily. Tyr protein kinase family.</text>
</comment>
<dbReference type="InterPro" id="IPR001245">
    <property type="entry name" value="Ser-Thr/Tyr_kinase_cat_dom"/>
</dbReference>
<dbReference type="Gene3D" id="3.30.505.10">
    <property type="entry name" value="SH2 domain"/>
    <property type="match status" value="2"/>
</dbReference>
<dbReference type="SUPFAM" id="SSF55550">
    <property type="entry name" value="SH2 domain"/>
    <property type="match status" value="2"/>
</dbReference>
<evidence type="ECO:0000256" key="2">
    <source>
        <dbReference type="ARBA" id="ARBA00022679"/>
    </source>
</evidence>
<dbReference type="InterPro" id="IPR020635">
    <property type="entry name" value="Tyr_kinase_cat_dom"/>
</dbReference>
<dbReference type="GO" id="GO:0071944">
    <property type="term" value="C:cell periphery"/>
    <property type="evidence" value="ECO:0007669"/>
    <property type="project" value="UniProtKB-ARBA"/>
</dbReference>
<keyword evidence="2 11" id="KW-0808">Transferase</keyword>
<dbReference type="InterPro" id="IPR036860">
    <property type="entry name" value="SH2_dom_sf"/>
</dbReference>
<comment type="catalytic activity">
    <reaction evidence="7 11">
        <text>L-tyrosyl-[protein] + ATP = O-phospho-L-tyrosyl-[protein] + ADP + H(+)</text>
        <dbReference type="Rhea" id="RHEA:10596"/>
        <dbReference type="Rhea" id="RHEA-COMP:10136"/>
        <dbReference type="Rhea" id="RHEA-COMP:20101"/>
        <dbReference type="ChEBI" id="CHEBI:15378"/>
        <dbReference type="ChEBI" id="CHEBI:30616"/>
        <dbReference type="ChEBI" id="CHEBI:46858"/>
        <dbReference type="ChEBI" id="CHEBI:61978"/>
        <dbReference type="ChEBI" id="CHEBI:456216"/>
        <dbReference type="EC" id="2.7.10.2"/>
    </reaction>
</comment>
<dbReference type="CDD" id="cd00173">
    <property type="entry name" value="SH2"/>
    <property type="match status" value="1"/>
</dbReference>
<dbReference type="Gene3D" id="1.10.510.10">
    <property type="entry name" value="Transferase(Phosphotransferase) domain 1"/>
    <property type="match status" value="1"/>
</dbReference>
<dbReference type="PANTHER" id="PTHR24418">
    <property type="entry name" value="TYROSINE-PROTEIN KINASE"/>
    <property type="match status" value="1"/>
</dbReference>
<dbReference type="KEGG" id="ovi:T265_01776"/>
<dbReference type="Proteomes" id="UP000054324">
    <property type="component" value="Unassembled WGS sequence"/>
</dbReference>
<dbReference type="PRINTS" id="PR00401">
    <property type="entry name" value="SH2DOMAIN"/>
</dbReference>
<dbReference type="CTD" id="20315964"/>
<dbReference type="GO" id="GO:0004715">
    <property type="term" value="F:non-membrane spanning protein tyrosine kinase activity"/>
    <property type="evidence" value="ECO:0007669"/>
    <property type="project" value="UniProtKB-EC"/>
</dbReference>